<organism evidence="1 2">
    <name type="scientific">Pelobates cultripes</name>
    <name type="common">Western spadefoot toad</name>
    <dbReference type="NCBI Taxonomy" id="61616"/>
    <lineage>
        <taxon>Eukaryota</taxon>
        <taxon>Metazoa</taxon>
        <taxon>Chordata</taxon>
        <taxon>Craniata</taxon>
        <taxon>Vertebrata</taxon>
        <taxon>Euteleostomi</taxon>
        <taxon>Amphibia</taxon>
        <taxon>Batrachia</taxon>
        <taxon>Anura</taxon>
        <taxon>Pelobatoidea</taxon>
        <taxon>Pelobatidae</taxon>
        <taxon>Pelobates</taxon>
    </lineage>
</organism>
<reference evidence="1" key="1">
    <citation type="submission" date="2022-03" db="EMBL/GenBank/DDBJ databases">
        <authorList>
            <person name="Alioto T."/>
            <person name="Alioto T."/>
            <person name="Gomez Garrido J."/>
        </authorList>
    </citation>
    <scope>NUCLEOTIDE SEQUENCE</scope>
</reference>
<evidence type="ECO:0000313" key="2">
    <source>
        <dbReference type="Proteomes" id="UP001295444"/>
    </source>
</evidence>
<proteinExistence type="predicted"/>
<keyword evidence="2" id="KW-1185">Reference proteome</keyword>
<name>A0AAD1VR19_PELCU</name>
<dbReference type="Proteomes" id="UP001295444">
    <property type="component" value="Chromosome 02"/>
</dbReference>
<protein>
    <submittedName>
        <fullName evidence="1">Uncharacterized protein</fullName>
    </submittedName>
</protein>
<gene>
    <name evidence="1" type="ORF">PECUL_23A059669</name>
</gene>
<dbReference type="EMBL" id="OW240913">
    <property type="protein sequence ID" value="CAH2250964.1"/>
    <property type="molecule type" value="Genomic_DNA"/>
</dbReference>
<sequence length="174" mass="19606">MVDALNPEKNRQTVCRLLALAHLSQGSSGGDSKGLPCLSQFGKVHLHLILAVPSSWLIPRLHQPRKLQYQPRKRIVDRCPARYSRGVPSPIVQASARSYTKRIPQSPLSRLSCSLWPGSSSQSKRITHWQVQCRHSAGNLPLHLNIMGHCHRWQKPKVLTLTLRTHPDKLQCIA</sequence>
<dbReference type="AlphaFoldDB" id="A0AAD1VR19"/>
<accession>A0AAD1VR19</accession>
<evidence type="ECO:0000313" key="1">
    <source>
        <dbReference type="EMBL" id="CAH2250964.1"/>
    </source>
</evidence>